<reference evidence="2" key="1">
    <citation type="submission" date="2015-10" db="EMBL/GenBank/DDBJ databases">
        <authorList>
            <person name="Regsiter A."/>
            <person name="william w."/>
        </authorList>
    </citation>
    <scope>NUCLEOTIDE SEQUENCE [LARGE SCALE GENOMIC DNA]</scope>
</reference>
<protein>
    <submittedName>
        <fullName evidence="1">Uncharacterized protein</fullName>
    </submittedName>
</protein>
<name>A0A1J1LRR9_9CYAN</name>
<accession>A0A1J1LRR9</accession>
<evidence type="ECO:0000313" key="1">
    <source>
        <dbReference type="EMBL" id="CUR34902.1"/>
    </source>
</evidence>
<dbReference type="STRING" id="671072.PL9214650341"/>
<dbReference type="EMBL" id="CZDF01000172">
    <property type="protein sequence ID" value="CUR34902.1"/>
    <property type="molecule type" value="Genomic_DNA"/>
</dbReference>
<gene>
    <name evidence="1" type="ORF">PL9214650341</name>
</gene>
<proteinExistence type="predicted"/>
<dbReference type="AlphaFoldDB" id="A0A1J1LRR9"/>
<organism evidence="1 2">
    <name type="scientific">Planktothrix tepida PCC 9214</name>
    <dbReference type="NCBI Taxonomy" id="671072"/>
    <lineage>
        <taxon>Bacteria</taxon>
        <taxon>Bacillati</taxon>
        <taxon>Cyanobacteriota</taxon>
        <taxon>Cyanophyceae</taxon>
        <taxon>Oscillatoriophycideae</taxon>
        <taxon>Oscillatoriales</taxon>
        <taxon>Microcoleaceae</taxon>
        <taxon>Planktothrix</taxon>
    </lineage>
</organism>
<evidence type="ECO:0000313" key="2">
    <source>
        <dbReference type="Proteomes" id="UP000184315"/>
    </source>
</evidence>
<sequence length="39" mass="4393">MIIGKKIGDYCCEYIWNWVARNGGDSGTGSINFRPQKIT</sequence>
<dbReference type="Proteomes" id="UP000184315">
    <property type="component" value="Unassembled WGS sequence"/>
</dbReference>
<keyword evidence="2" id="KW-1185">Reference proteome</keyword>